<evidence type="ECO:0000256" key="3">
    <source>
        <dbReference type="ARBA" id="ARBA00022448"/>
    </source>
</evidence>
<dbReference type="GO" id="GO:0022857">
    <property type="term" value="F:transmembrane transporter activity"/>
    <property type="evidence" value="ECO:0007669"/>
    <property type="project" value="InterPro"/>
</dbReference>
<feature type="transmembrane region" description="Helical" evidence="8">
    <location>
        <begin position="6"/>
        <end position="26"/>
    </location>
</feature>
<dbReference type="STRING" id="391937.NA2_05348"/>
<evidence type="ECO:0000313" key="10">
    <source>
        <dbReference type="Proteomes" id="UP000006786"/>
    </source>
</evidence>
<keyword evidence="10" id="KW-1185">Reference proteome</keyword>
<comment type="subcellular location">
    <subcellularLocation>
        <location evidence="1">Cell membrane</location>
        <topology evidence="1">Multi-pass membrane protein</topology>
    </subcellularLocation>
</comment>
<feature type="transmembrane region" description="Helical" evidence="8">
    <location>
        <begin position="272"/>
        <end position="297"/>
    </location>
</feature>
<organism evidence="9 10">
    <name type="scientific">Nitratireductor pacificus pht-3B</name>
    <dbReference type="NCBI Taxonomy" id="391937"/>
    <lineage>
        <taxon>Bacteria</taxon>
        <taxon>Pseudomonadati</taxon>
        <taxon>Pseudomonadota</taxon>
        <taxon>Alphaproteobacteria</taxon>
        <taxon>Hyphomicrobiales</taxon>
        <taxon>Phyllobacteriaceae</taxon>
        <taxon>Nitratireductor</taxon>
    </lineage>
</organism>
<dbReference type="GO" id="GO:0033214">
    <property type="term" value="P:siderophore-iron import into cell"/>
    <property type="evidence" value="ECO:0007669"/>
    <property type="project" value="TreeGrafter"/>
</dbReference>
<evidence type="ECO:0000256" key="6">
    <source>
        <dbReference type="ARBA" id="ARBA00022989"/>
    </source>
</evidence>
<dbReference type="Proteomes" id="UP000006786">
    <property type="component" value="Unassembled WGS sequence"/>
</dbReference>
<dbReference type="PATRIC" id="fig|391937.3.peg.1100"/>
<dbReference type="RefSeq" id="WP_008595060.1">
    <property type="nucleotide sequence ID" value="NZ_AMRM01000005.1"/>
</dbReference>
<feature type="transmembrane region" description="Helical" evidence="8">
    <location>
        <begin position="145"/>
        <end position="166"/>
    </location>
</feature>
<dbReference type="SUPFAM" id="SSF81345">
    <property type="entry name" value="ABC transporter involved in vitamin B12 uptake, BtuC"/>
    <property type="match status" value="1"/>
</dbReference>
<dbReference type="GO" id="GO:0005886">
    <property type="term" value="C:plasma membrane"/>
    <property type="evidence" value="ECO:0007669"/>
    <property type="project" value="UniProtKB-SubCell"/>
</dbReference>
<dbReference type="InterPro" id="IPR000522">
    <property type="entry name" value="ABC_transptr_permease_BtuC"/>
</dbReference>
<dbReference type="CDD" id="cd06550">
    <property type="entry name" value="TM_ABC_iron-siderophores_like"/>
    <property type="match status" value="1"/>
</dbReference>
<evidence type="ECO:0000313" key="9">
    <source>
        <dbReference type="EMBL" id="EKF19740.1"/>
    </source>
</evidence>
<feature type="transmembrane region" description="Helical" evidence="8">
    <location>
        <begin position="233"/>
        <end position="260"/>
    </location>
</feature>
<dbReference type="Pfam" id="PF01032">
    <property type="entry name" value="FecCD"/>
    <property type="match status" value="1"/>
</dbReference>
<dbReference type="FunFam" id="1.10.3470.10:FF:000001">
    <property type="entry name" value="Vitamin B12 ABC transporter permease BtuC"/>
    <property type="match status" value="1"/>
</dbReference>
<evidence type="ECO:0000256" key="7">
    <source>
        <dbReference type="ARBA" id="ARBA00023136"/>
    </source>
</evidence>
<dbReference type="Gene3D" id="1.10.3470.10">
    <property type="entry name" value="ABC transporter involved in vitamin B12 uptake, BtuC"/>
    <property type="match status" value="1"/>
</dbReference>
<keyword evidence="3" id="KW-0813">Transport</keyword>
<dbReference type="EMBL" id="AMRM01000005">
    <property type="protein sequence ID" value="EKF19740.1"/>
    <property type="molecule type" value="Genomic_DNA"/>
</dbReference>
<keyword evidence="7 8" id="KW-0472">Membrane</keyword>
<evidence type="ECO:0000256" key="8">
    <source>
        <dbReference type="SAM" id="Phobius"/>
    </source>
</evidence>
<dbReference type="InterPro" id="IPR037294">
    <property type="entry name" value="ABC_BtuC-like"/>
</dbReference>
<comment type="similarity">
    <text evidence="2">Belongs to the binding-protein-dependent transport system permease family. FecCD subfamily.</text>
</comment>
<evidence type="ECO:0000256" key="4">
    <source>
        <dbReference type="ARBA" id="ARBA00022475"/>
    </source>
</evidence>
<dbReference type="OrthoDB" id="9811975at2"/>
<feature type="transmembrane region" description="Helical" evidence="8">
    <location>
        <begin position="303"/>
        <end position="321"/>
    </location>
</feature>
<evidence type="ECO:0000256" key="5">
    <source>
        <dbReference type="ARBA" id="ARBA00022692"/>
    </source>
</evidence>
<comment type="caution">
    <text evidence="9">The sequence shown here is derived from an EMBL/GenBank/DDBJ whole genome shotgun (WGS) entry which is preliminary data.</text>
</comment>
<evidence type="ECO:0000256" key="2">
    <source>
        <dbReference type="ARBA" id="ARBA00007935"/>
    </source>
</evidence>
<reference evidence="9 10" key="1">
    <citation type="journal article" date="2012" name="J. Bacteriol.">
        <title>Genome Sequence of Nitratireductor pacificus Type Strain pht-3B.</title>
        <authorList>
            <person name="Lai Q."/>
            <person name="Li G."/>
            <person name="Shao Z."/>
        </authorList>
    </citation>
    <scope>NUCLEOTIDE SEQUENCE [LARGE SCALE GENOMIC DNA]</scope>
    <source>
        <strain evidence="10">pht-3B</strain>
    </source>
</reference>
<feature type="transmembrane region" description="Helical" evidence="8">
    <location>
        <begin position="58"/>
        <end position="75"/>
    </location>
</feature>
<accession>K2MGA4</accession>
<keyword evidence="4" id="KW-1003">Cell membrane</keyword>
<gene>
    <name evidence="9" type="ORF">NA2_05348</name>
</gene>
<protein>
    <submittedName>
        <fullName evidence="9">Transport system permease</fullName>
    </submittedName>
</protein>
<dbReference type="AlphaFoldDB" id="K2MGA4"/>
<dbReference type="eggNOG" id="COG0609">
    <property type="taxonomic scope" value="Bacteria"/>
</dbReference>
<keyword evidence="6 8" id="KW-1133">Transmembrane helix</keyword>
<feature type="transmembrane region" description="Helical" evidence="8">
    <location>
        <begin position="87"/>
        <end position="106"/>
    </location>
</feature>
<dbReference type="PANTHER" id="PTHR30472:SF1">
    <property type="entry name" value="FE(3+) DICITRATE TRANSPORT SYSTEM PERMEASE PROTEIN FECC-RELATED"/>
    <property type="match status" value="1"/>
</dbReference>
<keyword evidence="5 8" id="KW-0812">Transmembrane</keyword>
<dbReference type="PANTHER" id="PTHR30472">
    <property type="entry name" value="FERRIC ENTEROBACTIN TRANSPORT SYSTEM PERMEASE PROTEIN"/>
    <property type="match status" value="1"/>
</dbReference>
<evidence type="ECO:0000256" key="1">
    <source>
        <dbReference type="ARBA" id="ARBA00004651"/>
    </source>
</evidence>
<proteinExistence type="inferred from homology"/>
<name>K2MGA4_9HYPH</name>
<feature type="transmembrane region" description="Helical" evidence="8">
    <location>
        <begin position="187"/>
        <end position="207"/>
    </location>
</feature>
<feature type="transmembrane region" description="Helical" evidence="8">
    <location>
        <begin position="113"/>
        <end position="133"/>
    </location>
</feature>
<sequence length="330" mass="33861">MPRYALSLGLIVLIALLATASLHLGIRYTPTGEVWRALTQGGDDQAALIVNTLRLPRTLIALVVGGALGLCGLLLQTATRNPLAEPGLLGINAGAGFAVVLLIVFTDVYSLSVIALVACIGALLCAALVFGLALSAGGMSSPAHLLLAGVTIAALFASGIQIVIVADERTMEELLFWLSGGFADRDLRLLALAAPASLVLALLSWQFSPALDALMTDDATAQSLGVPVLRTRFLVLVLAALLAGVSVAVAGPVVFIGLAAPHLARLSGEQNHLVLIPLSVLTGSALALGADIAARFVIYPSEAPVGVLLAVIGVPTLIYLLQRKRLGVSA</sequence>